<dbReference type="GeneID" id="83213551"/>
<gene>
    <name evidence="1" type="ORF">O0I10_006140</name>
</gene>
<evidence type="ECO:0000313" key="1">
    <source>
        <dbReference type="EMBL" id="KAJ8658133.1"/>
    </source>
</evidence>
<organism evidence="1 2">
    <name type="scientific">Lichtheimia ornata</name>
    <dbReference type="NCBI Taxonomy" id="688661"/>
    <lineage>
        <taxon>Eukaryota</taxon>
        <taxon>Fungi</taxon>
        <taxon>Fungi incertae sedis</taxon>
        <taxon>Mucoromycota</taxon>
        <taxon>Mucoromycotina</taxon>
        <taxon>Mucoromycetes</taxon>
        <taxon>Mucorales</taxon>
        <taxon>Lichtheimiaceae</taxon>
        <taxon>Lichtheimia</taxon>
    </lineage>
</organism>
<proteinExistence type="predicted"/>
<accession>A0AAD7XZ11</accession>
<sequence>MMRELEPYMKANAAIPQSSFCTIPESIIRLPTPEALETIIDDAVNTWLQNGTIIRASIDNGWNSPLTLAG</sequence>
<reference evidence="1 2" key="1">
    <citation type="submission" date="2023-03" db="EMBL/GenBank/DDBJ databases">
        <title>Genome sequence of Lichtheimia ornata CBS 291.66.</title>
        <authorList>
            <person name="Mohabir J.T."/>
            <person name="Shea T.P."/>
            <person name="Kurbessoian T."/>
            <person name="Berby B."/>
            <person name="Fontaine J."/>
            <person name="Livny J."/>
            <person name="Gnirke A."/>
            <person name="Stajich J.E."/>
            <person name="Cuomo C.A."/>
        </authorList>
    </citation>
    <scope>NUCLEOTIDE SEQUENCE [LARGE SCALE GENOMIC DNA]</scope>
    <source>
        <strain evidence="1">CBS 291.66</strain>
    </source>
</reference>
<protein>
    <submittedName>
        <fullName evidence="1">Uncharacterized protein</fullName>
    </submittedName>
</protein>
<dbReference type="RefSeq" id="XP_058343046.1">
    <property type="nucleotide sequence ID" value="XM_058486172.1"/>
</dbReference>
<dbReference type="AlphaFoldDB" id="A0AAD7XZ11"/>
<keyword evidence="2" id="KW-1185">Reference proteome</keyword>
<comment type="caution">
    <text evidence="1">The sequence shown here is derived from an EMBL/GenBank/DDBJ whole genome shotgun (WGS) entry which is preliminary data.</text>
</comment>
<name>A0AAD7XZ11_9FUNG</name>
<dbReference type="Proteomes" id="UP001234581">
    <property type="component" value="Unassembled WGS sequence"/>
</dbReference>
<dbReference type="EMBL" id="JARTCD010000026">
    <property type="protein sequence ID" value="KAJ8658133.1"/>
    <property type="molecule type" value="Genomic_DNA"/>
</dbReference>
<evidence type="ECO:0000313" key="2">
    <source>
        <dbReference type="Proteomes" id="UP001234581"/>
    </source>
</evidence>